<evidence type="ECO:0000313" key="7">
    <source>
        <dbReference type="EMBL" id="QIS11453.1"/>
    </source>
</evidence>
<dbReference type="PROSITE" id="PS51387">
    <property type="entry name" value="FAD_PCMH"/>
    <property type="match status" value="1"/>
</dbReference>
<proteinExistence type="inferred from homology"/>
<dbReference type="InterPro" id="IPR016167">
    <property type="entry name" value="FAD-bd_PCMH_sub1"/>
</dbReference>
<dbReference type="PANTHER" id="PTHR42973">
    <property type="entry name" value="BINDING OXIDOREDUCTASE, PUTATIVE (AFU_ORTHOLOGUE AFUA_1G17690)-RELATED"/>
    <property type="match status" value="1"/>
</dbReference>
<keyword evidence="4" id="KW-0274">FAD</keyword>
<feature type="domain" description="FAD-binding PCMH-type" evidence="6">
    <location>
        <begin position="70"/>
        <end position="238"/>
    </location>
</feature>
<evidence type="ECO:0000313" key="8">
    <source>
        <dbReference type="Proteomes" id="UP000503540"/>
    </source>
</evidence>
<dbReference type="Pfam" id="PF01565">
    <property type="entry name" value="FAD_binding_4"/>
    <property type="match status" value="1"/>
</dbReference>
<dbReference type="InterPro" id="IPR006094">
    <property type="entry name" value="Oxid_FAD_bind_N"/>
</dbReference>
<dbReference type="AlphaFoldDB" id="A0A6G9YEN0"/>
<accession>A0A6G9YEN0</accession>
<evidence type="ECO:0000256" key="5">
    <source>
        <dbReference type="ARBA" id="ARBA00023002"/>
    </source>
</evidence>
<reference evidence="7 8" key="1">
    <citation type="journal article" date="2019" name="ACS Chem. Biol.">
        <title>Identification and Mobilization of a Cryptic Antibiotic Biosynthesis Gene Locus from a Human-Pathogenic Nocardia Isolate.</title>
        <authorList>
            <person name="Herisse M."/>
            <person name="Ishida K."/>
            <person name="Porter J.L."/>
            <person name="Howden B."/>
            <person name="Hertweck C."/>
            <person name="Stinear T.P."/>
            <person name="Pidot S.J."/>
        </authorList>
    </citation>
    <scope>NUCLEOTIDE SEQUENCE [LARGE SCALE GENOMIC DNA]</scope>
    <source>
        <strain evidence="7 8">AUSMDU00012717</strain>
    </source>
</reference>
<dbReference type="SUPFAM" id="SSF56176">
    <property type="entry name" value="FAD-binding/transporter-associated domain-like"/>
    <property type="match status" value="1"/>
</dbReference>
<dbReference type="PROSITE" id="PS51257">
    <property type="entry name" value="PROKAR_LIPOPROTEIN"/>
    <property type="match status" value="1"/>
</dbReference>
<dbReference type="EMBL" id="CP046172">
    <property type="protein sequence ID" value="QIS11453.1"/>
    <property type="molecule type" value="Genomic_DNA"/>
</dbReference>
<evidence type="ECO:0000256" key="1">
    <source>
        <dbReference type="ARBA" id="ARBA00001974"/>
    </source>
</evidence>
<gene>
    <name evidence="7" type="ORF">F5544_17895</name>
</gene>
<dbReference type="KEGG" id="nah:F5544_17895"/>
<keyword evidence="8" id="KW-1185">Reference proteome</keyword>
<dbReference type="Gene3D" id="3.40.462.20">
    <property type="match status" value="1"/>
</dbReference>
<protein>
    <submittedName>
        <fullName evidence="7">FAD-binding protein</fullName>
    </submittedName>
</protein>
<name>A0A6G9YEN0_9NOCA</name>
<comment type="cofactor">
    <cofactor evidence="1">
        <name>FAD</name>
        <dbReference type="ChEBI" id="CHEBI:57692"/>
    </cofactor>
</comment>
<dbReference type="GO" id="GO:0016491">
    <property type="term" value="F:oxidoreductase activity"/>
    <property type="evidence" value="ECO:0007669"/>
    <property type="project" value="UniProtKB-KW"/>
</dbReference>
<keyword evidence="3" id="KW-0285">Flavoprotein</keyword>
<evidence type="ECO:0000256" key="3">
    <source>
        <dbReference type="ARBA" id="ARBA00022630"/>
    </source>
</evidence>
<comment type="similarity">
    <text evidence="2">Belongs to the oxygen-dependent FAD-linked oxidoreductase family.</text>
</comment>
<evidence type="ECO:0000256" key="2">
    <source>
        <dbReference type="ARBA" id="ARBA00005466"/>
    </source>
</evidence>
<evidence type="ECO:0000256" key="4">
    <source>
        <dbReference type="ARBA" id="ARBA00022827"/>
    </source>
</evidence>
<dbReference type="Gene3D" id="3.30.465.10">
    <property type="match status" value="1"/>
</dbReference>
<dbReference type="GO" id="GO:0071949">
    <property type="term" value="F:FAD binding"/>
    <property type="evidence" value="ECO:0007669"/>
    <property type="project" value="InterPro"/>
</dbReference>
<dbReference type="InterPro" id="IPR050416">
    <property type="entry name" value="FAD-linked_Oxidoreductase"/>
</dbReference>
<dbReference type="InterPro" id="IPR036318">
    <property type="entry name" value="FAD-bd_PCMH-like_sf"/>
</dbReference>
<sequence>METGRTGEDTPASSRRELFTVGGGLAVASCAPDSRAATDDAGLRSAVRGRVSLPGDRDFDQARQPWNLTVEQSVRAVVEVADADDAAALVRYARDTGRTLAAQPTGHGAADALDGAILVRTNRIDEIHVEPGTRSARVGAGVSWAQVQEAAAPHGLTGVTGSAPQVGVTGFTLGGGLSWFSREFGWTADSVTAFDVIDADGGRLRVTASSEPDLFWALRGGGGDYALVTAIEFALHPVPSLYGGRMVWPAERAPQVLAAFREIVAIAPDELTLWWSLSQFPSAPPMVGVSVTYLGDAASAQALLAPLERVDGRTADTRKILPLNDIGAITAEPTRPSPSLHHTVLLTDLTEPAIGALLTGPISPLISVQVRQLGGALTRPSDSAAGAVPERFCVGFHGLRMRPEDTANVQARIRDYLDAFGENATGRTPFGFLAPGQRAADAVDADTLARLRDIKRHRDPKGLFRSNFPV</sequence>
<keyword evidence="5" id="KW-0560">Oxidoreductase</keyword>
<dbReference type="Proteomes" id="UP000503540">
    <property type="component" value="Chromosome"/>
</dbReference>
<organism evidence="7 8">
    <name type="scientific">Nocardia arthritidis</name>
    <dbReference type="NCBI Taxonomy" id="228602"/>
    <lineage>
        <taxon>Bacteria</taxon>
        <taxon>Bacillati</taxon>
        <taxon>Actinomycetota</taxon>
        <taxon>Actinomycetes</taxon>
        <taxon>Mycobacteriales</taxon>
        <taxon>Nocardiaceae</taxon>
        <taxon>Nocardia</taxon>
    </lineage>
</organism>
<dbReference type="PANTHER" id="PTHR42973:SF39">
    <property type="entry name" value="FAD-BINDING PCMH-TYPE DOMAIN-CONTAINING PROTEIN"/>
    <property type="match status" value="1"/>
</dbReference>
<dbReference type="InterPro" id="IPR016166">
    <property type="entry name" value="FAD-bd_PCMH"/>
</dbReference>
<dbReference type="RefSeq" id="WP_167474260.1">
    <property type="nucleotide sequence ID" value="NZ_CP046172.1"/>
</dbReference>
<evidence type="ECO:0000259" key="6">
    <source>
        <dbReference type="PROSITE" id="PS51387"/>
    </source>
</evidence>
<dbReference type="InterPro" id="IPR016169">
    <property type="entry name" value="FAD-bd_PCMH_sub2"/>
</dbReference>
<dbReference type="Gene3D" id="3.30.43.10">
    <property type="entry name" value="Uridine Diphospho-n-acetylenolpyruvylglucosamine Reductase, domain 2"/>
    <property type="match status" value="1"/>
</dbReference>